<dbReference type="EMBL" id="JAUSRF010000039">
    <property type="protein sequence ID" value="MDP9840767.1"/>
    <property type="molecule type" value="Genomic_DNA"/>
</dbReference>
<protein>
    <submittedName>
        <fullName evidence="1">Uncharacterized protein</fullName>
    </submittedName>
</protein>
<comment type="caution">
    <text evidence="1">The sequence shown here is derived from an EMBL/GenBank/DDBJ whole genome shotgun (WGS) entry which is preliminary data.</text>
</comment>
<reference evidence="1 2" key="1">
    <citation type="submission" date="2023-07" db="EMBL/GenBank/DDBJ databases">
        <title>Sorghum-associated microbial communities from plants grown in Nebraska, USA.</title>
        <authorList>
            <person name="Schachtman D."/>
        </authorList>
    </citation>
    <scope>NUCLEOTIDE SEQUENCE [LARGE SCALE GENOMIC DNA]</scope>
    <source>
        <strain evidence="1 2">DS1307</strain>
    </source>
</reference>
<keyword evidence="2" id="KW-1185">Reference proteome</keyword>
<sequence length="35" mass="3679">MMKLGEASMKMRLATTVAAAMLLAGVAHSADLYQP</sequence>
<proteinExistence type="predicted"/>
<accession>A0ABT9Q219</accession>
<dbReference type="Proteomes" id="UP001241472">
    <property type="component" value="Unassembled WGS sequence"/>
</dbReference>
<gene>
    <name evidence="1" type="ORF">J2T09_005555</name>
</gene>
<evidence type="ECO:0000313" key="2">
    <source>
        <dbReference type="Proteomes" id="UP001241472"/>
    </source>
</evidence>
<organism evidence="1 2">
    <name type="scientific">Neorhizobium huautlense</name>
    <dbReference type="NCBI Taxonomy" id="67774"/>
    <lineage>
        <taxon>Bacteria</taxon>
        <taxon>Pseudomonadati</taxon>
        <taxon>Pseudomonadota</taxon>
        <taxon>Alphaproteobacteria</taxon>
        <taxon>Hyphomicrobiales</taxon>
        <taxon>Rhizobiaceae</taxon>
        <taxon>Rhizobium/Agrobacterium group</taxon>
        <taxon>Neorhizobium</taxon>
    </lineage>
</organism>
<name>A0ABT9Q219_9HYPH</name>
<evidence type="ECO:0000313" key="1">
    <source>
        <dbReference type="EMBL" id="MDP9840767.1"/>
    </source>
</evidence>